<feature type="chain" id="PRO_5019824084" description="Peptidase A2 domain-containing protein" evidence="2">
    <location>
        <begin position="25"/>
        <end position="305"/>
    </location>
</feature>
<sequence>MATFGPNFPCLLALSLAAPQAGLAQSTAPPPVRPTIINSSADLAMRMTVPVTIDGSGPYQFVVDTGADRSVISRELADRLGLAPAGEATLQSMAGVERVPTVTVKRLGVAGLIIPHIDAPALAEENLGAQGLLGIDSLQNRRIIMNFSAQTLTIAEPGVREPVDPDTIVVTARSRYGQLVLVDAQIDGVPVTVIIDSGAQNTIGNPALRALLMKRHRKMTFISTYLIDVTGGHLAADVAMVSKVRIGGINLRQVVVAFADAHPFQRFGLQNRPAMLLGINTLRSFRRVSVDFAQRKVRFLLPGDV</sequence>
<dbReference type="AlphaFoldDB" id="A0A494TGF3"/>
<dbReference type="KEGG" id="spha:D3Y57_11710"/>
<protein>
    <recommendedName>
        <fullName evidence="3">Peptidase A2 domain-containing protein</fullName>
    </recommendedName>
</protein>
<dbReference type="Gene3D" id="2.40.70.10">
    <property type="entry name" value="Acid Proteases"/>
    <property type="match status" value="2"/>
</dbReference>
<dbReference type="Pfam" id="PF13975">
    <property type="entry name" value="gag-asp_proteas"/>
    <property type="match status" value="1"/>
</dbReference>
<dbReference type="CDD" id="cd05483">
    <property type="entry name" value="retropepsin_like_bacteria"/>
    <property type="match status" value="1"/>
</dbReference>
<evidence type="ECO:0000256" key="2">
    <source>
        <dbReference type="SAM" id="SignalP"/>
    </source>
</evidence>
<dbReference type="InterPro" id="IPR034122">
    <property type="entry name" value="Retropepsin-like_bacterial"/>
</dbReference>
<organism evidence="4 5">
    <name type="scientific">Sphingomonas paeninsulae</name>
    <dbReference type="NCBI Taxonomy" id="2319844"/>
    <lineage>
        <taxon>Bacteria</taxon>
        <taxon>Pseudomonadati</taxon>
        <taxon>Pseudomonadota</taxon>
        <taxon>Alphaproteobacteria</taxon>
        <taxon>Sphingomonadales</taxon>
        <taxon>Sphingomonadaceae</taxon>
        <taxon>Sphingomonas</taxon>
    </lineage>
</organism>
<dbReference type="InterPro" id="IPR021109">
    <property type="entry name" value="Peptidase_aspartic_dom_sf"/>
</dbReference>
<evidence type="ECO:0000313" key="4">
    <source>
        <dbReference type="EMBL" id="AYJ86514.1"/>
    </source>
</evidence>
<feature type="signal peptide" evidence="2">
    <location>
        <begin position="1"/>
        <end position="24"/>
    </location>
</feature>
<dbReference type="EMBL" id="CP032829">
    <property type="protein sequence ID" value="AYJ86514.1"/>
    <property type="molecule type" value="Genomic_DNA"/>
</dbReference>
<dbReference type="RefSeq" id="WP_121153139.1">
    <property type="nucleotide sequence ID" value="NZ_CP032829.1"/>
</dbReference>
<dbReference type="Pfam" id="PF13650">
    <property type="entry name" value="Asp_protease_2"/>
    <property type="match status" value="1"/>
</dbReference>
<dbReference type="PROSITE" id="PS00141">
    <property type="entry name" value="ASP_PROTEASE"/>
    <property type="match status" value="2"/>
</dbReference>
<dbReference type="InterPro" id="IPR001969">
    <property type="entry name" value="Aspartic_peptidase_AS"/>
</dbReference>
<keyword evidence="5" id="KW-1185">Reference proteome</keyword>
<keyword evidence="1" id="KW-0378">Hydrolase</keyword>
<dbReference type="GO" id="GO:0006508">
    <property type="term" value="P:proteolysis"/>
    <property type="evidence" value="ECO:0007669"/>
    <property type="project" value="InterPro"/>
</dbReference>
<accession>A0A494TGF3</accession>
<feature type="domain" description="Peptidase A2" evidence="3">
    <location>
        <begin position="59"/>
        <end position="95"/>
    </location>
</feature>
<keyword evidence="2" id="KW-0732">Signal</keyword>
<evidence type="ECO:0000256" key="1">
    <source>
        <dbReference type="ARBA" id="ARBA00022801"/>
    </source>
</evidence>
<name>A0A494TGF3_SPHPE</name>
<evidence type="ECO:0000259" key="3">
    <source>
        <dbReference type="PROSITE" id="PS50175"/>
    </source>
</evidence>
<dbReference type="InterPro" id="IPR001995">
    <property type="entry name" value="Peptidase_A2_cat"/>
</dbReference>
<dbReference type="Proteomes" id="UP000276254">
    <property type="component" value="Chromosome"/>
</dbReference>
<dbReference type="PROSITE" id="PS50175">
    <property type="entry name" value="ASP_PROT_RETROV"/>
    <property type="match status" value="1"/>
</dbReference>
<dbReference type="GO" id="GO:0004190">
    <property type="term" value="F:aspartic-type endopeptidase activity"/>
    <property type="evidence" value="ECO:0007669"/>
    <property type="project" value="InterPro"/>
</dbReference>
<dbReference type="SUPFAM" id="SSF50630">
    <property type="entry name" value="Acid proteases"/>
    <property type="match status" value="2"/>
</dbReference>
<proteinExistence type="predicted"/>
<dbReference type="OrthoDB" id="107347at2"/>
<evidence type="ECO:0000313" key="5">
    <source>
        <dbReference type="Proteomes" id="UP000276254"/>
    </source>
</evidence>
<gene>
    <name evidence="4" type="ORF">D3Y57_11710</name>
</gene>
<reference evidence="4 5" key="1">
    <citation type="submission" date="2018-09" db="EMBL/GenBank/DDBJ databases">
        <title>Sphingomonas peninsula sp. nov., isolated from fildes peninsula, Antarctic soil.</title>
        <authorList>
            <person name="Yingchao G."/>
        </authorList>
    </citation>
    <scope>NUCLEOTIDE SEQUENCE [LARGE SCALE GENOMIC DNA]</scope>
    <source>
        <strain evidence="4 5">YZ-8</strain>
    </source>
</reference>